<dbReference type="AlphaFoldDB" id="A0A3N2DYU7"/>
<dbReference type="GO" id="GO:0016758">
    <property type="term" value="F:hexosyltransferase activity"/>
    <property type="evidence" value="ECO:0007669"/>
    <property type="project" value="TreeGrafter"/>
</dbReference>
<keyword evidence="4" id="KW-1185">Reference proteome</keyword>
<keyword evidence="1" id="KW-0328">Glycosyltransferase</keyword>
<dbReference type="OrthoDB" id="9808602at2"/>
<dbReference type="CDD" id="cd06533">
    <property type="entry name" value="Glyco_transf_WecG_TagA"/>
    <property type="match status" value="1"/>
</dbReference>
<name>A0A3N2DYU7_9GAMM</name>
<sequence>MSDSRILVAGSPVDNIDMQGVVRHAETMIQQREKCTIFAMNPEKAIAAREDPELYECLNSAGLLIADGIGIILASRIHGVAFRERVPGSELMPKLCQMAAKNGYGVFLFGAKEEVNKNAADKLVEAYPGLQVVGRQNGYVSEAQTPALIEKINSSGAQLLFVALGSPKQEYWMSRHQEQLNVIIQQGVGGTFDVLAGNVKRAPALWRRFHMEWLYRLLSQPQRFLRQSRLPAYVWLVIRSRIGLVKT</sequence>
<comment type="caution">
    <text evidence="3">The sequence shown here is derived from an EMBL/GenBank/DDBJ whole genome shotgun (WGS) entry which is preliminary data.</text>
</comment>
<dbReference type="PANTHER" id="PTHR34136:SF1">
    <property type="entry name" value="UDP-N-ACETYL-D-MANNOSAMINURONIC ACID TRANSFERASE"/>
    <property type="match status" value="1"/>
</dbReference>
<accession>A0A3N2DYU7</accession>
<evidence type="ECO:0000313" key="4">
    <source>
        <dbReference type="Proteomes" id="UP000275394"/>
    </source>
</evidence>
<organism evidence="3 4">
    <name type="scientific">Sinobacterium caligoides</name>
    <dbReference type="NCBI Taxonomy" id="933926"/>
    <lineage>
        <taxon>Bacteria</taxon>
        <taxon>Pseudomonadati</taxon>
        <taxon>Pseudomonadota</taxon>
        <taxon>Gammaproteobacteria</taxon>
        <taxon>Cellvibrionales</taxon>
        <taxon>Spongiibacteraceae</taxon>
        <taxon>Sinobacterium</taxon>
    </lineage>
</organism>
<reference evidence="3 4" key="1">
    <citation type="submission" date="2018-11" db="EMBL/GenBank/DDBJ databases">
        <title>Genomic Encyclopedia of Type Strains, Phase IV (KMG-IV): sequencing the most valuable type-strain genomes for metagenomic binning, comparative biology and taxonomic classification.</title>
        <authorList>
            <person name="Goeker M."/>
        </authorList>
    </citation>
    <scope>NUCLEOTIDE SEQUENCE [LARGE SCALE GENOMIC DNA]</scope>
    <source>
        <strain evidence="3 4">DSM 100316</strain>
    </source>
</reference>
<dbReference type="RefSeq" id="WP_123710993.1">
    <property type="nucleotide sequence ID" value="NZ_RKHR01000003.1"/>
</dbReference>
<evidence type="ECO:0000256" key="2">
    <source>
        <dbReference type="ARBA" id="ARBA00022679"/>
    </source>
</evidence>
<dbReference type="NCBIfam" id="TIGR00696">
    <property type="entry name" value="wecG_tagA_cpsF"/>
    <property type="match status" value="1"/>
</dbReference>
<evidence type="ECO:0000313" key="3">
    <source>
        <dbReference type="EMBL" id="ROS05046.1"/>
    </source>
</evidence>
<dbReference type="PANTHER" id="PTHR34136">
    <property type="match status" value="1"/>
</dbReference>
<dbReference type="Proteomes" id="UP000275394">
    <property type="component" value="Unassembled WGS sequence"/>
</dbReference>
<dbReference type="EMBL" id="RKHR01000003">
    <property type="protein sequence ID" value="ROS05046.1"/>
    <property type="molecule type" value="Genomic_DNA"/>
</dbReference>
<protein>
    <submittedName>
        <fullName evidence="3">N-acetylglucosaminyldiphosphoundecaprenol N-acetyl-beta-D-mannosaminyltransferase</fullName>
    </submittedName>
</protein>
<dbReference type="Pfam" id="PF03808">
    <property type="entry name" value="Glyco_tran_WecG"/>
    <property type="match status" value="1"/>
</dbReference>
<gene>
    <name evidence="3" type="ORF">EDC56_0568</name>
</gene>
<keyword evidence="2 3" id="KW-0808">Transferase</keyword>
<dbReference type="InterPro" id="IPR004629">
    <property type="entry name" value="WecG_TagA_CpsF"/>
</dbReference>
<evidence type="ECO:0000256" key="1">
    <source>
        <dbReference type="ARBA" id="ARBA00022676"/>
    </source>
</evidence>
<proteinExistence type="predicted"/>